<keyword evidence="2" id="KW-1185">Reference proteome</keyword>
<comment type="caution">
    <text evidence="1">The sequence shown here is derived from an EMBL/GenBank/DDBJ whole genome shotgun (WGS) entry which is preliminary data.</text>
</comment>
<accession>A0A437QE69</accession>
<evidence type="ECO:0000313" key="1">
    <source>
        <dbReference type="EMBL" id="RVU32683.1"/>
    </source>
</evidence>
<organism evidence="1 2">
    <name type="scientific">Neptunomonas marina</name>
    <dbReference type="NCBI Taxonomy" id="1815562"/>
    <lineage>
        <taxon>Bacteria</taxon>
        <taxon>Pseudomonadati</taxon>
        <taxon>Pseudomonadota</taxon>
        <taxon>Gammaproteobacteria</taxon>
        <taxon>Oceanospirillales</taxon>
        <taxon>Oceanospirillaceae</taxon>
        <taxon>Neptunomonas</taxon>
    </lineage>
</organism>
<name>A0A437QE69_9GAMM</name>
<dbReference type="EMBL" id="SACQ01000001">
    <property type="protein sequence ID" value="RVU32683.1"/>
    <property type="molecule type" value="Genomic_DNA"/>
</dbReference>
<dbReference type="AlphaFoldDB" id="A0A437QE69"/>
<dbReference type="RefSeq" id="WP_127692851.1">
    <property type="nucleotide sequence ID" value="NZ_SACQ01000001.1"/>
</dbReference>
<dbReference type="Proteomes" id="UP000282818">
    <property type="component" value="Unassembled WGS sequence"/>
</dbReference>
<proteinExistence type="predicted"/>
<evidence type="ECO:0000313" key="2">
    <source>
        <dbReference type="Proteomes" id="UP000282818"/>
    </source>
</evidence>
<sequence length="79" mass="8951">MDSMTVYIVTNWLSPHEQRVTTIKPDDLDLKSGTVILQELEVAKVQGDQLDAAMKRGLAQREVVQKLNHPTSPADWVYM</sequence>
<protein>
    <submittedName>
        <fullName evidence="1">Uncharacterized protein</fullName>
    </submittedName>
</protein>
<gene>
    <name evidence="1" type="ORF">EOE65_03245</name>
</gene>
<reference evidence="1 2" key="1">
    <citation type="submission" date="2019-01" db="EMBL/GenBank/DDBJ databases">
        <authorList>
            <person name="Chen W.-M."/>
        </authorList>
    </citation>
    <scope>NUCLEOTIDE SEQUENCE [LARGE SCALE GENOMIC DNA]</scope>
    <source>
        <strain evidence="1 2">HPM-16</strain>
    </source>
</reference>